<dbReference type="AlphaFoldDB" id="A0A9N9D659"/>
<evidence type="ECO:0000313" key="1">
    <source>
        <dbReference type="EMBL" id="CAG8623854.1"/>
    </source>
</evidence>
<dbReference type="OrthoDB" id="2434317at2759"/>
<dbReference type="EMBL" id="CAJVPK010003152">
    <property type="protein sequence ID" value="CAG8623854.1"/>
    <property type="molecule type" value="Genomic_DNA"/>
</dbReference>
<dbReference type="Proteomes" id="UP000789706">
    <property type="component" value="Unassembled WGS sequence"/>
</dbReference>
<accession>A0A9N9D659</accession>
<proteinExistence type="predicted"/>
<keyword evidence="2" id="KW-1185">Reference proteome</keyword>
<reference evidence="1" key="1">
    <citation type="submission" date="2021-06" db="EMBL/GenBank/DDBJ databases">
        <authorList>
            <person name="Kallberg Y."/>
            <person name="Tangrot J."/>
            <person name="Rosling A."/>
        </authorList>
    </citation>
    <scope>NUCLEOTIDE SEQUENCE</scope>
    <source>
        <strain evidence="1">AZ414A</strain>
    </source>
</reference>
<gene>
    <name evidence="1" type="ORF">DEBURN_LOCUS10480</name>
</gene>
<organism evidence="1 2">
    <name type="scientific">Diversispora eburnea</name>
    <dbReference type="NCBI Taxonomy" id="1213867"/>
    <lineage>
        <taxon>Eukaryota</taxon>
        <taxon>Fungi</taxon>
        <taxon>Fungi incertae sedis</taxon>
        <taxon>Mucoromycota</taxon>
        <taxon>Glomeromycotina</taxon>
        <taxon>Glomeromycetes</taxon>
        <taxon>Diversisporales</taxon>
        <taxon>Diversisporaceae</taxon>
        <taxon>Diversispora</taxon>
    </lineage>
</organism>
<feature type="non-terminal residue" evidence="1">
    <location>
        <position position="123"/>
    </location>
</feature>
<protein>
    <submittedName>
        <fullName evidence="1">6436_t:CDS:1</fullName>
    </submittedName>
</protein>
<comment type="caution">
    <text evidence="1">The sequence shown here is derived from an EMBL/GenBank/DDBJ whole genome shotgun (WGS) entry which is preliminary data.</text>
</comment>
<name>A0A9N9D659_9GLOM</name>
<sequence length="123" mass="14250">MEYYHNELDMLDKAKVLDSVKKNLQNVANVNSGFDLERRIKAQELIDNWKSTIGAPPIAAESDMNKFNKKFIEDLYKLLNDNLNKKIRSEFQNIKGDVEKIRCQMEKIDSAVKSLEQKNNTEG</sequence>
<evidence type="ECO:0000313" key="2">
    <source>
        <dbReference type="Proteomes" id="UP000789706"/>
    </source>
</evidence>